<dbReference type="AlphaFoldDB" id="A0A5P3VLI4"/>
<name>A0A5P3VLI4_9BURK</name>
<evidence type="ECO:0000256" key="1">
    <source>
        <dbReference type="SAM" id="MobiDB-lite"/>
    </source>
</evidence>
<protein>
    <submittedName>
        <fullName evidence="2">Uncharacterized protein</fullName>
    </submittedName>
</protein>
<proteinExistence type="predicted"/>
<accession>A0A5P3VLI4</accession>
<dbReference type="Proteomes" id="UP000325743">
    <property type="component" value="Chromosome 2"/>
</dbReference>
<evidence type="ECO:0000313" key="3">
    <source>
        <dbReference type="Proteomes" id="UP000325743"/>
    </source>
</evidence>
<reference evidence="2 3" key="1">
    <citation type="submission" date="2018-09" db="EMBL/GenBank/DDBJ databases">
        <title>Complete genome sequence of Cupriavidus oxalaticus T2, a bacterium capable of phenol tolerance and degradation.</title>
        <authorList>
            <person name="Yan J."/>
        </authorList>
    </citation>
    <scope>NUCLEOTIDE SEQUENCE [LARGE SCALE GENOMIC DNA]</scope>
    <source>
        <strain evidence="2 3">T2</strain>
    </source>
</reference>
<feature type="region of interest" description="Disordered" evidence="1">
    <location>
        <begin position="1"/>
        <end position="42"/>
    </location>
</feature>
<sequence>MYYGTNAAGADGGDRRALAADASQPRASHHHETRCGGKPAPQRTNWAWAAVARHDDWMDSHTPFAQFAHLD</sequence>
<organism evidence="2 3">
    <name type="scientific">Cupriavidus oxalaticus</name>
    <dbReference type="NCBI Taxonomy" id="96344"/>
    <lineage>
        <taxon>Bacteria</taxon>
        <taxon>Pseudomonadati</taxon>
        <taxon>Pseudomonadota</taxon>
        <taxon>Betaproteobacteria</taxon>
        <taxon>Burkholderiales</taxon>
        <taxon>Burkholderiaceae</taxon>
        <taxon>Cupriavidus</taxon>
    </lineage>
</organism>
<gene>
    <name evidence="2" type="ORF">D2917_18420</name>
</gene>
<dbReference type="EMBL" id="CP032519">
    <property type="protein sequence ID" value="QEZ46252.1"/>
    <property type="molecule type" value="Genomic_DNA"/>
</dbReference>
<evidence type="ECO:0000313" key="2">
    <source>
        <dbReference type="EMBL" id="QEZ46252.1"/>
    </source>
</evidence>